<reference evidence="4 5" key="1">
    <citation type="submission" date="2024-02" db="EMBL/GenBank/DDBJ databases">
        <authorList>
            <person name="Chen Y."/>
            <person name="Shah S."/>
            <person name="Dougan E. K."/>
            <person name="Thang M."/>
            <person name="Chan C."/>
        </authorList>
    </citation>
    <scope>NUCLEOTIDE SEQUENCE [LARGE SCALE GENOMIC DNA]</scope>
</reference>
<dbReference type="Proteomes" id="UP001642464">
    <property type="component" value="Unassembled WGS sequence"/>
</dbReference>
<evidence type="ECO:0000256" key="3">
    <source>
        <dbReference type="SAM" id="Phobius"/>
    </source>
</evidence>
<dbReference type="Gene3D" id="3.40.50.150">
    <property type="entry name" value="Vaccinia Virus protein VP39"/>
    <property type="match status" value="1"/>
</dbReference>
<gene>
    <name evidence="4" type="ORF">SCF082_LOCUS11656</name>
</gene>
<dbReference type="InterPro" id="IPR007213">
    <property type="entry name" value="Ppm1/Ppm2/Tcmp"/>
</dbReference>
<organism evidence="4 5">
    <name type="scientific">Durusdinium trenchii</name>
    <dbReference type="NCBI Taxonomy" id="1381693"/>
    <lineage>
        <taxon>Eukaryota</taxon>
        <taxon>Sar</taxon>
        <taxon>Alveolata</taxon>
        <taxon>Dinophyceae</taxon>
        <taxon>Suessiales</taxon>
        <taxon>Symbiodiniaceae</taxon>
        <taxon>Durusdinium</taxon>
    </lineage>
</organism>
<keyword evidence="3" id="KW-1133">Transmembrane helix</keyword>
<evidence type="ECO:0000313" key="5">
    <source>
        <dbReference type="Proteomes" id="UP001642464"/>
    </source>
</evidence>
<keyword evidence="3" id="KW-0812">Transmembrane</keyword>
<comment type="caution">
    <text evidence="4">The sequence shown here is derived from an EMBL/GenBank/DDBJ whole genome shotgun (WGS) entry which is preliminary data.</text>
</comment>
<protein>
    <submittedName>
        <fullName evidence="4">Uncharacterized protein</fullName>
    </submittedName>
</protein>
<evidence type="ECO:0000256" key="1">
    <source>
        <dbReference type="ARBA" id="ARBA00022603"/>
    </source>
</evidence>
<accession>A0ABP0JEK6</accession>
<evidence type="ECO:0000256" key="2">
    <source>
        <dbReference type="ARBA" id="ARBA00022679"/>
    </source>
</evidence>
<dbReference type="SUPFAM" id="SSF53335">
    <property type="entry name" value="S-adenosyl-L-methionine-dependent methyltransferases"/>
    <property type="match status" value="1"/>
</dbReference>
<keyword evidence="1" id="KW-0489">Methyltransferase</keyword>
<proteinExistence type="predicted"/>
<keyword evidence="5" id="KW-1185">Reference proteome</keyword>
<keyword evidence="2" id="KW-0808">Transferase</keyword>
<dbReference type="InterPro" id="IPR029063">
    <property type="entry name" value="SAM-dependent_MTases_sf"/>
</dbReference>
<name>A0ABP0JEK6_9DINO</name>
<feature type="non-terminal residue" evidence="4">
    <location>
        <position position="1"/>
    </location>
</feature>
<evidence type="ECO:0000313" key="4">
    <source>
        <dbReference type="EMBL" id="CAK9012799.1"/>
    </source>
</evidence>
<dbReference type="EMBL" id="CAXAMM010006938">
    <property type="protein sequence ID" value="CAK9012799.1"/>
    <property type="molecule type" value="Genomic_DNA"/>
</dbReference>
<keyword evidence="3" id="KW-0472">Membrane</keyword>
<feature type="transmembrane region" description="Helical" evidence="3">
    <location>
        <begin position="23"/>
        <end position="46"/>
    </location>
</feature>
<sequence>RRDDAAAAKSLRQRLEELELRKVLWFAVLLVPAGVVAAPLLLFMFYKTTTAEDRAFEHLSKMEFVEMFGVWVLDEVGIREDAAGRQLFMALPGGNRWGFLVLRVCARVFMVATRLELPHEVSLEPRSLMHPLGPAQRFMSSLAFFDDAVGDSEMEQLVIFGSGMSSLGLNDNYLKGRSIAVFEVNEKPAHHAKKALLKLAKLDEAKQIRLVSTKGPLTENFEWMNDLEAAGLDVEKRTLFVINRDQLWFWTSDFAEAFFDDVSDLMAENNGNRLAFQYVDEGKVESAGMLSRMLFGELMFGLPDEEQEYWVSNFGKLKPAMHERVEADGSGFMLCVSPRALSRMSSSLSDDS</sequence>
<dbReference type="Pfam" id="PF04072">
    <property type="entry name" value="LCM"/>
    <property type="match status" value="1"/>
</dbReference>